<keyword evidence="1" id="KW-0245">EGF-like domain</keyword>
<dbReference type="GO" id="GO:0060070">
    <property type="term" value="P:canonical Wnt signaling pathway"/>
    <property type="evidence" value="ECO:0007669"/>
    <property type="project" value="TreeGrafter"/>
</dbReference>
<sequence>MNSISSSNYDGTDRRLVLQSADALHHPFSITTFEDYVYWTDWT</sequence>
<protein>
    <submittedName>
        <fullName evidence="2">Uncharacterized protein</fullName>
    </submittedName>
</protein>
<organism evidence="2 3">
    <name type="scientific">Allacma fusca</name>
    <dbReference type="NCBI Taxonomy" id="39272"/>
    <lineage>
        <taxon>Eukaryota</taxon>
        <taxon>Metazoa</taxon>
        <taxon>Ecdysozoa</taxon>
        <taxon>Arthropoda</taxon>
        <taxon>Hexapoda</taxon>
        <taxon>Collembola</taxon>
        <taxon>Symphypleona</taxon>
        <taxon>Sminthuridae</taxon>
        <taxon>Allacma</taxon>
    </lineage>
</organism>
<dbReference type="OrthoDB" id="664115at2759"/>
<accession>A0A8J2KF21</accession>
<dbReference type="Proteomes" id="UP000708208">
    <property type="component" value="Unassembled WGS sequence"/>
</dbReference>
<dbReference type="PANTHER" id="PTHR46513:SF13">
    <property type="entry name" value="EGF-LIKE DOMAIN-CONTAINING PROTEIN"/>
    <property type="match status" value="1"/>
</dbReference>
<evidence type="ECO:0000313" key="3">
    <source>
        <dbReference type="Proteomes" id="UP000708208"/>
    </source>
</evidence>
<feature type="non-terminal residue" evidence="2">
    <location>
        <position position="43"/>
    </location>
</feature>
<dbReference type="GO" id="GO:0042813">
    <property type="term" value="F:Wnt receptor activity"/>
    <property type="evidence" value="ECO:0007669"/>
    <property type="project" value="TreeGrafter"/>
</dbReference>
<dbReference type="GO" id="GO:0005886">
    <property type="term" value="C:plasma membrane"/>
    <property type="evidence" value="ECO:0007669"/>
    <property type="project" value="TreeGrafter"/>
</dbReference>
<proteinExistence type="predicted"/>
<keyword evidence="3" id="KW-1185">Reference proteome</keyword>
<dbReference type="EMBL" id="CAJVCH010292460">
    <property type="protein sequence ID" value="CAG7785265.1"/>
    <property type="molecule type" value="Genomic_DNA"/>
</dbReference>
<gene>
    <name evidence="2" type="ORF">AFUS01_LOCUS23898</name>
</gene>
<dbReference type="GO" id="GO:0017147">
    <property type="term" value="F:Wnt-protein binding"/>
    <property type="evidence" value="ECO:0007669"/>
    <property type="project" value="TreeGrafter"/>
</dbReference>
<evidence type="ECO:0000313" key="2">
    <source>
        <dbReference type="EMBL" id="CAG7785265.1"/>
    </source>
</evidence>
<reference evidence="2" key="1">
    <citation type="submission" date="2021-06" db="EMBL/GenBank/DDBJ databases">
        <authorList>
            <person name="Hodson N. C."/>
            <person name="Mongue J. A."/>
            <person name="Jaron S. K."/>
        </authorList>
    </citation>
    <scope>NUCLEOTIDE SEQUENCE</scope>
</reference>
<comment type="caution">
    <text evidence="2">The sequence shown here is derived from an EMBL/GenBank/DDBJ whole genome shotgun (WGS) entry which is preliminary data.</text>
</comment>
<dbReference type="InterPro" id="IPR050778">
    <property type="entry name" value="Cueball_EGF_LRP_Nidogen"/>
</dbReference>
<dbReference type="PANTHER" id="PTHR46513">
    <property type="entry name" value="VITELLOGENIN RECEPTOR-LIKE PROTEIN-RELATED-RELATED"/>
    <property type="match status" value="1"/>
</dbReference>
<dbReference type="AlphaFoldDB" id="A0A8J2KF21"/>
<name>A0A8J2KF21_9HEXA</name>
<evidence type="ECO:0000256" key="1">
    <source>
        <dbReference type="ARBA" id="ARBA00022536"/>
    </source>
</evidence>